<evidence type="ECO:0000256" key="2">
    <source>
        <dbReference type="ARBA" id="ARBA00022741"/>
    </source>
</evidence>
<dbReference type="SUPFAM" id="SSF47895">
    <property type="entry name" value="Transducin (alpha subunit), insertion domain"/>
    <property type="match status" value="1"/>
</dbReference>
<keyword evidence="3" id="KW-0342">GTP-binding</keyword>
<proteinExistence type="predicted"/>
<reference evidence="6 7" key="1">
    <citation type="submission" date="2019-01" db="EMBL/GenBank/DDBJ databases">
        <title>Draft genome sequence of Psathyrella aberdarensis IHI B618.</title>
        <authorList>
            <person name="Buettner E."/>
            <person name="Kellner H."/>
        </authorList>
    </citation>
    <scope>NUCLEOTIDE SEQUENCE [LARGE SCALE GENOMIC DNA]</scope>
    <source>
        <strain evidence="6 7">IHI B618</strain>
    </source>
</reference>
<dbReference type="PROSITE" id="PS51882">
    <property type="entry name" value="G_ALPHA"/>
    <property type="match status" value="1"/>
</dbReference>
<dbReference type="STRING" id="2316362.A0A4Q2DZV1"/>
<dbReference type="PRINTS" id="PR00318">
    <property type="entry name" value="GPROTEINA"/>
</dbReference>
<dbReference type="GO" id="GO:0031683">
    <property type="term" value="F:G-protein beta/gamma-subunit complex binding"/>
    <property type="evidence" value="ECO:0007669"/>
    <property type="project" value="InterPro"/>
</dbReference>
<organism evidence="6 7">
    <name type="scientific">Candolleomyces aberdarensis</name>
    <dbReference type="NCBI Taxonomy" id="2316362"/>
    <lineage>
        <taxon>Eukaryota</taxon>
        <taxon>Fungi</taxon>
        <taxon>Dikarya</taxon>
        <taxon>Basidiomycota</taxon>
        <taxon>Agaricomycotina</taxon>
        <taxon>Agaricomycetes</taxon>
        <taxon>Agaricomycetidae</taxon>
        <taxon>Agaricales</taxon>
        <taxon>Agaricineae</taxon>
        <taxon>Psathyrellaceae</taxon>
        <taxon>Candolleomyces</taxon>
    </lineage>
</organism>
<dbReference type="GO" id="GO:0007188">
    <property type="term" value="P:adenylate cyclase-modulating G protein-coupled receptor signaling pathway"/>
    <property type="evidence" value="ECO:0007669"/>
    <property type="project" value="TreeGrafter"/>
</dbReference>
<dbReference type="SMART" id="SM00275">
    <property type="entry name" value="G_alpha"/>
    <property type="match status" value="1"/>
</dbReference>
<evidence type="ECO:0000256" key="4">
    <source>
        <dbReference type="ARBA" id="ARBA00023224"/>
    </source>
</evidence>
<feature type="compositionally biased region" description="Basic and acidic residues" evidence="5">
    <location>
        <begin position="1"/>
        <end position="10"/>
    </location>
</feature>
<keyword evidence="1" id="KW-0479">Metal-binding</keyword>
<gene>
    <name evidence="6" type="ORF">EST38_g736</name>
</gene>
<keyword evidence="4" id="KW-0807">Transducer</keyword>
<dbReference type="GO" id="GO:0005525">
    <property type="term" value="F:GTP binding"/>
    <property type="evidence" value="ECO:0007669"/>
    <property type="project" value="UniProtKB-KW"/>
</dbReference>
<dbReference type="GO" id="GO:0001664">
    <property type="term" value="F:G protein-coupled receptor binding"/>
    <property type="evidence" value="ECO:0007669"/>
    <property type="project" value="TreeGrafter"/>
</dbReference>
<dbReference type="Pfam" id="PF00503">
    <property type="entry name" value="G-alpha"/>
    <property type="match status" value="1"/>
</dbReference>
<dbReference type="InterPro" id="IPR011025">
    <property type="entry name" value="GproteinA_insert"/>
</dbReference>
<name>A0A4Q2DZV1_9AGAR</name>
<keyword evidence="2" id="KW-0547">Nucleotide-binding</keyword>
<evidence type="ECO:0000313" key="6">
    <source>
        <dbReference type="EMBL" id="RXW25092.1"/>
    </source>
</evidence>
<dbReference type="GO" id="GO:0003924">
    <property type="term" value="F:GTPase activity"/>
    <property type="evidence" value="ECO:0007669"/>
    <property type="project" value="InterPro"/>
</dbReference>
<protein>
    <submittedName>
        <fullName evidence="6">Uncharacterized protein</fullName>
    </submittedName>
</protein>
<dbReference type="EMBL" id="SDEE01000009">
    <property type="protein sequence ID" value="RXW25092.1"/>
    <property type="molecule type" value="Genomic_DNA"/>
</dbReference>
<dbReference type="Gene3D" id="3.40.50.300">
    <property type="entry name" value="P-loop containing nucleotide triphosphate hydrolases"/>
    <property type="match status" value="2"/>
</dbReference>
<dbReference type="InterPro" id="IPR001019">
    <property type="entry name" value="Gprotein_alpha_su"/>
</dbReference>
<dbReference type="GO" id="GO:0005737">
    <property type="term" value="C:cytoplasm"/>
    <property type="evidence" value="ECO:0007669"/>
    <property type="project" value="TreeGrafter"/>
</dbReference>
<evidence type="ECO:0000313" key="7">
    <source>
        <dbReference type="Proteomes" id="UP000290288"/>
    </source>
</evidence>
<comment type="caution">
    <text evidence="6">The sequence shown here is derived from an EMBL/GenBank/DDBJ whole genome shotgun (WGS) entry which is preliminary data.</text>
</comment>
<evidence type="ECO:0000256" key="1">
    <source>
        <dbReference type="ARBA" id="ARBA00022723"/>
    </source>
</evidence>
<dbReference type="FunFam" id="3.40.50.300:FF:000692">
    <property type="entry name" value="Guanine nucleotide-binding protein subunit alpha"/>
    <property type="match status" value="1"/>
</dbReference>
<feature type="compositionally biased region" description="Basic and acidic residues" evidence="5">
    <location>
        <begin position="23"/>
        <end position="41"/>
    </location>
</feature>
<dbReference type="GO" id="GO:0046872">
    <property type="term" value="F:metal ion binding"/>
    <property type="evidence" value="ECO:0007669"/>
    <property type="project" value="UniProtKB-KW"/>
</dbReference>
<feature type="region of interest" description="Disordered" evidence="5">
    <location>
        <begin position="123"/>
        <end position="142"/>
    </location>
</feature>
<dbReference type="PANTHER" id="PTHR10218:SF360">
    <property type="entry name" value="GUANINE NUCLEOTIDE-BINDING PROTEIN SUBUNIT ALPHA HOMOLOG"/>
    <property type="match status" value="1"/>
</dbReference>
<evidence type="ECO:0000256" key="3">
    <source>
        <dbReference type="ARBA" id="ARBA00023134"/>
    </source>
</evidence>
<dbReference type="AlphaFoldDB" id="A0A4Q2DZV1"/>
<evidence type="ECO:0000256" key="5">
    <source>
        <dbReference type="SAM" id="MobiDB-lite"/>
    </source>
</evidence>
<dbReference type="Gene3D" id="1.10.400.10">
    <property type="entry name" value="GI Alpha 1, domain 2-like"/>
    <property type="match status" value="1"/>
</dbReference>
<dbReference type="InterPro" id="IPR027417">
    <property type="entry name" value="P-loop_NTPase"/>
</dbReference>
<dbReference type="GO" id="GO:0005834">
    <property type="term" value="C:heterotrimeric G-protein complex"/>
    <property type="evidence" value="ECO:0007669"/>
    <property type="project" value="TreeGrafter"/>
</dbReference>
<dbReference type="PANTHER" id="PTHR10218">
    <property type="entry name" value="GTP-BINDING PROTEIN ALPHA SUBUNIT"/>
    <property type="match status" value="1"/>
</dbReference>
<feature type="region of interest" description="Disordered" evidence="5">
    <location>
        <begin position="1"/>
        <end position="41"/>
    </location>
</feature>
<dbReference type="OrthoDB" id="5817230at2759"/>
<accession>A0A4Q2DZV1</accession>
<keyword evidence="7" id="KW-1185">Reference proteome</keyword>
<sequence length="467" mass="53071">MAEGTRRDHSFAIFLKPPANESSADRATREARASEAKKRSDAIDEELRKERRRLTKTQRGLLKVVLVGDSGSGREKMVKQLRMRYAREELDAELARWKSVIQLRILKGVVTILDALQSELDGDALPETSEDTHSNGATEVPFDTSFYPDAVLLGQLEQSSSENEDTDTLVDDDGSVQDRHLRLLTRLAPIRHAEENLRKWLDTSSEPNSTCHAGKESQEATGVITRCQEHIKILWRDETVKAVLRKRRIKLEESAQFFLEEIGRIISRGYAPSDEDVALVCSRVGIKEYRIKLEQTVKSNTSRSMCLYDIGDWRMARNTWTPYFEGVDAVMFFASLSSFDDHSPQDPETSQLEDSLLLWGAICGSWSLKRSGFVLFLTNCDVLRRKLKRGSRIRDYIPSFGNRPNDPQTVEKYFKDKFRSMAKQELGEGRAAYIYLASTVDIKTAGNAILAVKDILLRENIKRTTLV</sequence>
<dbReference type="Proteomes" id="UP000290288">
    <property type="component" value="Unassembled WGS sequence"/>
</dbReference>
<dbReference type="SUPFAM" id="SSF52540">
    <property type="entry name" value="P-loop containing nucleoside triphosphate hydrolases"/>
    <property type="match status" value="1"/>
</dbReference>